<evidence type="ECO:0000313" key="16">
    <source>
        <dbReference type="Proteomes" id="UP000199308"/>
    </source>
</evidence>
<comment type="catalytic activity">
    <reaction evidence="12">
        <text>O-phospho-L-serine + H2O = L-serine + phosphate</text>
        <dbReference type="Rhea" id="RHEA:21208"/>
        <dbReference type="ChEBI" id="CHEBI:15377"/>
        <dbReference type="ChEBI" id="CHEBI:33384"/>
        <dbReference type="ChEBI" id="CHEBI:43474"/>
        <dbReference type="ChEBI" id="CHEBI:57524"/>
        <dbReference type="EC" id="3.1.3.3"/>
    </reaction>
</comment>
<gene>
    <name evidence="15" type="ORF">SAMN05660429_00735</name>
</gene>
<reference evidence="15 16" key="1">
    <citation type="submission" date="2016-10" db="EMBL/GenBank/DDBJ databases">
        <authorList>
            <person name="de Groot N.N."/>
        </authorList>
    </citation>
    <scope>NUCLEOTIDE SEQUENCE [LARGE SCALE GENOMIC DNA]</scope>
    <source>
        <strain evidence="15 16">DSM 19706</strain>
    </source>
</reference>
<evidence type="ECO:0000256" key="7">
    <source>
        <dbReference type="ARBA" id="ARBA00022723"/>
    </source>
</evidence>
<dbReference type="UniPathway" id="UPA00135">
    <property type="reaction ID" value="UER00198"/>
</dbReference>
<comment type="catalytic activity">
    <reaction evidence="13">
        <text>O-phospho-D-serine + H2O = D-serine + phosphate</text>
        <dbReference type="Rhea" id="RHEA:24873"/>
        <dbReference type="ChEBI" id="CHEBI:15377"/>
        <dbReference type="ChEBI" id="CHEBI:35247"/>
        <dbReference type="ChEBI" id="CHEBI:43474"/>
        <dbReference type="ChEBI" id="CHEBI:58680"/>
        <dbReference type="EC" id="3.1.3.3"/>
    </reaction>
</comment>
<sequence>MSVLCSQLSFNDFATQSLEQTLQLNAITAPLPFELSAQGIICATQLLKHEDAFAFPFTSEDAESSIELVVFASISWQQLNQIAQQCAITLFAVNAINTLLDKTSIRFAIACDNIKTARQTLTAIIAEHQLEAAIVENVPALSQPGVLVMDMDSTTIKIECIDEIAALAGVGEEVAKVTELAMQGELDFAQSLHQRVATLADAPESILSQVCEHLPLMDGLEQLIAELKQHGWIIAIASGGFTYFSEHLKVQLGLDQTFANTLEIVDGKLTGKVLGDVVDAQAKADSLAFLANKHGIAHAQTVAMGDGANDLTMMAAAQFGVAFEAKPIVQQQADASINFHGLDLLVHWLK</sequence>
<dbReference type="PANTHER" id="PTHR43344:SF2">
    <property type="entry name" value="PHOSPHOSERINE PHOSPHATASE"/>
    <property type="match status" value="1"/>
</dbReference>
<dbReference type="NCBIfam" id="TIGR01488">
    <property type="entry name" value="HAD-SF-IB"/>
    <property type="match status" value="1"/>
</dbReference>
<evidence type="ECO:0000256" key="3">
    <source>
        <dbReference type="ARBA" id="ARBA00009184"/>
    </source>
</evidence>
<keyword evidence="9" id="KW-0460">Magnesium</keyword>
<accession>A0A1I0AK32</accession>
<dbReference type="PANTHER" id="PTHR43344">
    <property type="entry name" value="PHOSPHOSERINE PHOSPHATASE"/>
    <property type="match status" value="1"/>
</dbReference>
<dbReference type="GO" id="GO:0000287">
    <property type="term" value="F:magnesium ion binding"/>
    <property type="evidence" value="ECO:0007669"/>
    <property type="project" value="TreeGrafter"/>
</dbReference>
<dbReference type="InterPro" id="IPR050582">
    <property type="entry name" value="HAD-like_SerB"/>
</dbReference>
<evidence type="ECO:0000256" key="6">
    <source>
        <dbReference type="ARBA" id="ARBA00022605"/>
    </source>
</evidence>
<feature type="active site" description="Proton donor" evidence="14">
    <location>
        <position position="152"/>
    </location>
</feature>
<evidence type="ECO:0000256" key="9">
    <source>
        <dbReference type="ARBA" id="ARBA00022842"/>
    </source>
</evidence>
<comment type="similarity">
    <text evidence="3">Belongs to the HAD-like hydrolase superfamily. SerB family.</text>
</comment>
<dbReference type="SFLD" id="SFLDG01137">
    <property type="entry name" value="C1.6.1:_Phosphoserine_Phosphat"/>
    <property type="match status" value="1"/>
</dbReference>
<keyword evidence="8" id="KW-0378">Hydrolase</keyword>
<name>A0A1I0AK32_THASX</name>
<dbReference type="SUPFAM" id="SSF56784">
    <property type="entry name" value="HAD-like"/>
    <property type="match status" value="1"/>
</dbReference>
<dbReference type="GO" id="GO:0036424">
    <property type="term" value="F:L-phosphoserine phosphatase activity"/>
    <property type="evidence" value="ECO:0007669"/>
    <property type="project" value="InterPro"/>
</dbReference>
<comment type="pathway">
    <text evidence="2">Amino-acid biosynthesis; L-serine biosynthesis; L-serine from 3-phospho-D-glycerate: step 3/3.</text>
</comment>
<evidence type="ECO:0000256" key="12">
    <source>
        <dbReference type="ARBA" id="ARBA00048138"/>
    </source>
</evidence>
<dbReference type="SFLD" id="SFLDG01136">
    <property type="entry name" value="C1.6:_Phosphoserine_Phosphatas"/>
    <property type="match status" value="1"/>
</dbReference>
<evidence type="ECO:0000256" key="1">
    <source>
        <dbReference type="ARBA" id="ARBA00001946"/>
    </source>
</evidence>
<evidence type="ECO:0000256" key="11">
    <source>
        <dbReference type="ARBA" id="ARBA00031693"/>
    </source>
</evidence>
<organism evidence="15 16">
    <name type="scientific">Thalassotalea agarivorans</name>
    <name type="common">Thalassomonas agarivorans</name>
    <dbReference type="NCBI Taxonomy" id="349064"/>
    <lineage>
        <taxon>Bacteria</taxon>
        <taxon>Pseudomonadati</taxon>
        <taxon>Pseudomonadota</taxon>
        <taxon>Gammaproteobacteria</taxon>
        <taxon>Alteromonadales</taxon>
        <taxon>Colwelliaceae</taxon>
        <taxon>Thalassotalea</taxon>
    </lineage>
</organism>
<dbReference type="EC" id="3.1.3.3" evidence="4"/>
<evidence type="ECO:0000313" key="15">
    <source>
        <dbReference type="EMBL" id="SES94669.1"/>
    </source>
</evidence>
<dbReference type="Gene3D" id="1.10.150.210">
    <property type="entry name" value="Phosphoserine phosphatase, domain 2"/>
    <property type="match status" value="1"/>
</dbReference>
<dbReference type="GO" id="GO:0006564">
    <property type="term" value="P:L-serine biosynthetic process"/>
    <property type="evidence" value="ECO:0007669"/>
    <property type="project" value="UniProtKB-KW"/>
</dbReference>
<dbReference type="AlphaFoldDB" id="A0A1I0AK32"/>
<dbReference type="Gene3D" id="3.40.50.1000">
    <property type="entry name" value="HAD superfamily/HAD-like"/>
    <property type="match status" value="1"/>
</dbReference>
<feature type="active site" description="Nucleophile" evidence="14">
    <location>
        <position position="150"/>
    </location>
</feature>
<evidence type="ECO:0000256" key="14">
    <source>
        <dbReference type="PIRSR" id="PIRSR604469-1"/>
    </source>
</evidence>
<dbReference type="RefSeq" id="WP_093327775.1">
    <property type="nucleotide sequence ID" value="NZ_AP027363.1"/>
</dbReference>
<dbReference type="Proteomes" id="UP000199308">
    <property type="component" value="Unassembled WGS sequence"/>
</dbReference>
<dbReference type="InterPro" id="IPR004469">
    <property type="entry name" value="PSP"/>
</dbReference>
<keyword evidence="10" id="KW-0718">Serine biosynthesis</keyword>
<dbReference type="Pfam" id="PF00702">
    <property type="entry name" value="Hydrolase"/>
    <property type="match status" value="1"/>
</dbReference>
<keyword evidence="7" id="KW-0479">Metal-binding</keyword>
<protein>
    <recommendedName>
        <fullName evidence="5">Phosphoserine phosphatase</fullName>
        <ecNumber evidence="4">3.1.3.3</ecNumber>
    </recommendedName>
    <alternativeName>
        <fullName evidence="11">O-phosphoserine phosphohydrolase</fullName>
    </alternativeName>
</protein>
<dbReference type="STRING" id="349064.SAMN05660429_00735"/>
<evidence type="ECO:0000256" key="8">
    <source>
        <dbReference type="ARBA" id="ARBA00022801"/>
    </source>
</evidence>
<keyword evidence="16" id="KW-1185">Reference proteome</keyword>
<evidence type="ECO:0000256" key="4">
    <source>
        <dbReference type="ARBA" id="ARBA00012640"/>
    </source>
</evidence>
<dbReference type="FunFam" id="1.10.150.210:FF:000001">
    <property type="entry name" value="Phosphoserine phosphatase"/>
    <property type="match status" value="1"/>
</dbReference>
<keyword evidence="6" id="KW-0028">Amino-acid biosynthesis</keyword>
<dbReference type="InterPro" id="IPR023214">
    <property type="entry name" value="HAD_sf"/>
</dbReference>
<dbReference type="SFLD" id="SFLDF00029">
    <property type="entry name" value="phosphoserine_phosphatase"/>
    <property type="match status" value="1"/>
</dbReference>
<evidence type="ECO:0000256" key="13">
    <source>
        <dbReference type="ARBA" id="ARBA00048523"/>
    </source>
</evidence>
<dbReference type="InterPro" id="IPR036412">
    <property type="entry name" value="HAD-like_sf"/>
</dbReference>
<dbReference type="GO" id="GO:0005737">
    <property type="term" value="C:cytoplasm"/>
    <property type="evidence" value="ECO:0007669"/>
    <property type="project" value="TreeGrafter"/>
</dbReference>
<proteinExistence type="inferred from homology"/>
<evidence type="ECO:0000256" key="5">
    <source>
        <dbReference type="ARBA" id="ARBA00015196"/>
    </source>
</evidence>
<dbReference type="CDD" id="cd07500">
    <property type="entry name" value="HAD_PSP"/>
    <property type="match status" value="1"/>
</dbReference>
<dbReference type="Gene3D" id="3.30.70.2020">
    <property type="match status" value="1"/>
</dbReference>
<dbReference type="NCBIfam" id="TIGR00338">
    <property type="entry name" value="serB"/>
    <property type="match status" value="1"/>
</dbReference>
<comment type="cofactor">
    <cofactor evidence="1">
        <name>Mg(2+)</name>
        <dbReference type="ChEBI" id="CHEBI:18420"/>
    </cofactor>
</comment>
<evidence type="ECO:0000256" key="2">
    <source>
        <dbReference type="ARBA" id="ARBA00005135"/>
    </source>
</evidence>
<dbReference type="SFLD" id="SFLDS00003">
    <property type="entry name" value="Haloacid_Dehalogenase"/>
    <property type="match status" value="1"/>
</dbReference>
<evidence type="ECO:0000256" key="10">
    <source>
        <dbReference type="ARBA" id="ARBA00023299"/>
    </source>
</evidence>
<dbReference type="EMBL" id="FOHK01000003">
    <property type="protein sequence ID" value="SES94669.1"/>
    <property type="molecule type" value="Genomic_DNA"/>
</dbReference>